<evidence type="ECO:0000259" key="1">
    <source>
        <dbReference type="PROSITE" id="PS50995"/>
    </source>
</evidence>
<dbReference type="PANTHER" id="PTHR33164">
    <property type="entry name" value="TRANSCRIPTIONAL REGULATOR, MARR FAMILY"/>
    <property type="match status" value="1"/>
</dbReference>
<proteinExistence type="predicted"/>
<keyword evidence="3" id="KW-1185">Reference proteome</keyword>
<dbReference type="Gene3D" id="1.10.10.10">
    <property type="entry name" value="Winged helix-like DNA-binding domain superfamily/Winged helix DNA-binding domain"/>
    <property type="match status" value="1"/>
</dbReference>
<dbReference type="PRINTS" id="PR00598">
    <property type="entry name" value="HTHMARR"/>
</dbReference>
<reference evidence="2 3" key="1">
    <citation type="submission" date="2024-06" db="EMBL/GenBank/DDBJ databases">
        <title>Sorghum-associated microbial communities from plants grown in Nebraska, USA.</title>
        <authorList>
            <person name="Schachtman D."/>
        </authorList>
    </citation>
    <scope>NUCLEOTIDE SEQUENCE [LARGE SCALE GENOMIC DNA]</scope>
    <source>
        <strain evidence="2 3">2709</strain>
    </source>
</reference>
<dbReference type="PANTHER" id="PTHR33164:SF43">
    <property type="entry name" value="HTH-TYPE TRANSCRIPTIONAL REPRESSOR YETL"/>
    <property type="match status" value="1"/>
</dbReference>
<gene>
    <name evidence="2" type="ORF">ABIE13_005461</name>
</gene>
<dbReference type="SUPFAM" id="SSF46785">
    <property type="entry name" value="Winged helix' DNA-binding domain"/>
    <property type="match status" value="1"/>
</dbReference>
<dbReference type="EMBL" id="JBEPSH010000016">
    <property type="protein sequence ID" value="MET4580321.1"/>
    <property type="molecule type" value="Genomic_DNA"/>
</dbReference>
<keyword evidence="2" id="KW-0238">DNA-binding</keyword>
<dbReference type="InterPro" id="IPR000835">
    <property type="entry name" value="HTH_MarR-typ"/>
</dbReference>
<comment type="caution">
    <text evidence="2">The sequence shown here is derived from an EMBL/GenBank/DDBJ whole genome shotgun (WGS) entry which is preliminary data.</text>
</comment>
<organism evidence="2 3">
    <name type="scientific">Ottowia thiooxydans</name>
    <dbReference type="NCBI Taxonomy" id="219182"/>
    <lineage>
        <taxon>Bacteria</taxon>
        <taxon>Pseudomonadati</taxon>
        <taxon>Pseudomonadota</taxon>
        <taxon>Betaproteobacteria</taxon>
        <taxon>Burkholderiales</taxon>
        <taxon>Comamonadaceae</taxon>
        <taxon>Ottowia</taxon>
    </lineage>
</organism>
<dbReference type="RefSeq" id="WP_354449162.1">
    <property type="nucleotide sequence ID" value="NZ_JBEPSH010000016.1"/>
</dbReference>
<dbReference type="SMART" id="SM00347">
    <property type="entry name" value="HTH_MARR"/>
    <property type="match status" value="1"/>
</dbReference>
<sequence length="159" mass="17316">MLSSKTQEVSISDDEVDTSYLKTLVGYNARRAALTVISLFVPRMAEFGLRPVDFSILSVIGHNPGITSKQLCRVLDLLPPNLVGKIGALEQAGVLERRPHPSDGRALGLHLTASGYERMRLAERAAFELEAEAAGALTAAERRTLIRLLQKVYEGQADS</sequence>
<feature type="domain" description="HTH marR-type" evidence="1">
    <location>
        <begin position="18"/>
        <end position="154"/>
    </location>
</feature>
<accession>A0ABV2QH04</accession>
<dbReference type="InterPro" id="IPR036388">
    <property type="entry name" value="WH-like_DNA-bd_sf"/>
</dbReference>
<dbReference type="GO" id="GO:0003677">
    <property type="term" value="F:DNA binding"/>
    <property type="evidence" value="ECO:0007669"/>
    <property type="project" value="UniProtKB-KW"/>
</dbReference>
<dbReference type="Proteomes" id="UP001549320">
    <property type="component" value="Unassembled WGS sequence"/>
</dbReference>
<evidence type="ECO:0000313" key="2">
    <source>
        <dbReference type="EMBL" id="MET4580321.1"/>
    </source>
</evidence>
<protein>
    <submittedName>
        <fullName evidence="2">DNA-binding MarR family transcriptional regulator</fullName>
    </submittedName>
</protein>
<dbReference type="InterPro" id="IPR036390">
    <property type="entry name" value="WH_DNA-bd_sf"/>
</dbReference>
<dbReference type="InterPro" id="IPR039422">
    <property type="entry name" value="MarR/SlyA-like"/>
</dbReference>
<evidence type="ECO:0000313" key="3">
    <source>
        <dbReference type="Proteomes" id="UP001549320"/>
    </source>
</evidence>
<dbReference type="PROSITE" id="PS50995">
    <property type="entry name" value="HTH_MARR_2"/>
    <property type="match status" value="1"/>
</dbReference>
<name>A0ABV2QH04_9BURK</name>
<dbReference type="Pfam" id="PF12802">
    <property type="entry name" value="MarR_2"/>
    <property type="match status" value="1"/>
</dbReference>